<dbReference type="Proteomes" id="UP001165960">
    <property type="component" value="Unassembled WGS sequence"/>
</dbReference>
<organism evidence="1 2">
    <name type="scientific">Entomophthora muscae</name>
    <dbReference type="NCBI Taxonomy" id="34485"/>
    <lineage>
        <taxon>Eukaryota</taxon>
        <taxon>Fungi</taxon>
        <taxon>Fungi incertae sedis</taxon>
        <taxon>Zoopagomycota</taxon>
        <taxon>Entomophthoromycotina</taxon>
        <taxon>Entomophthoromycetes</taxon>
        <taxon>Entomophthorales</taxon>
        <taxon>Entomophthoraceae</taxon>
        <taxon>Entomophthora</taxon>
    </lineage>
</organism>
<sequence>MGMQIIGVISTVVHFSLGVDASPVASPASSESTPPGALLLQTDDQFTALKEDAPAHRRASVRGKSDLNKRNQQEIASEGKMGLLLTAGLGLINLFSSYEGESEKKPQHSLEKSKRSTPKKSKSKSKSKSKISKFKNSKSKKSKFKKVRYTHEDGFDALNNDDTHKDGLDALNNDDDTHKDGFDALNNDDDTHKDGFDTLEDDDDTHKDAGLVNDA</sequence>
<gene>
    <name evidence="1" type="ORF">DSO57_1030722</name>
</gene>
<reference evidence="1" key="1">
    <citation type="submission" date="2022-04" db="EMBL/GenBank/DDBJ databases">
        <title>Genome of the entomopathogenic fungus Entomophthora muscae.</title>
        <authorList>
            <person name="Elya C."/>
            <person name="Lovett B.R."/>
            <person name="Lee E."/>
            <person name="Macias A.M."/>
            <person name="Hajek A.E."/>
            <person name="De Bivort B.L."/>
            <person name="Kasson M.T."/>
            <person name="De Fine Licht H.H."/>
            <person name="Stajich J.E."/>
        </authorList>
    </citation>
    <scope>NUCLEOTIDE SEQUENCE</scope>
    <source>
        <strain evidence="1">Berkeley</strain>
    </source>
</reference>
<evidence type="ECO:0000313" key="2">
    <source>
        <dbReference type="Proteomes" id="UP001165960"/>
    </source>
</evidence>
<accession>A0ACC2UMI7</accession>
<evidence type="ECO:0000313" key="1">
    <source>
        <dbReference type="EMBL" id="KAJ9087686.1"/>
    </source>
</evidence>
<protein>
    <submittedName>
        <fullName evidence="1">Uncharacterized protein</fullName>
    </submittedName>
</protein>
<proteinExistence type="predicted"/>
<comment type="caution">
    <text evidence="1">The sequence shown here is derived from an EMBL/GenBank/DDBJ whole genome shotgun (WGS) entry which is preliminary data.</text>
</comment>
<dbReference type="EMBL" id="QTSX02000214">
    <property type="protein sequence ID" value="KAJ9087686.1"/>
    <property type="molecule type" value="Genomic_DNA"/>
</dbReference>
<name>A0ACC2UMI7_9FUNG</name>
<keyword evidence="2" id="KW-1185">Reference proteome</keyword>